<protein>
    <submittedName>
        <fullName evidence="10">Glycosyltransferase family 39 protein</fullName>
        <ecNumber evidence="10">2.4.-.-</ecNumber>
    </submittedName>
</protein>
<feature type="transmembrane region" description="Helical" evidence="8">
    <location>
        <begin position="219"/>
        <end position="238"/>
    </location>
</feature>
<comment type="subcellular location">
    <subcellularLocation>
        <location evidence="1">Cell membrane</location>
        <topology evidence="1">Multi-pass membrane protein</topology>
    </subcellularLocation>
</comment>
<keyword evidence="11" id="KW-1185">Reference proteome</keyword>
<proteinExistence type="predicted"/>
<keyword evidence="6 8" id="KW-1133">Transmembrane helix</keyword>
<keyword evidence="7 8" id="KW-0472">Membrane</keyword>
<feature type="transmembrane region" description="Helical" evidence="8">
    <location>
        <begin position="303"/>
        <end position="325"/>
    </location>
</feature>
<organism evidence="10 11">
    <name type="scientific">Streptacidiphilus cavernicola</name>
    <dbReference type="NCBI Taxonomy" id="3342716"/>
    <lineage>
        <taxon>Bacteria</taxon>
        <taxon>Bacillati</taxon>
        <taxon>Actinomycetota</taxon>
        <taxon>Actinomycetes</taxon>
        <taxon>Kitasatosporales</taxon>
        <taxon>Streptomycetaceae</taxon>
        <taxon>Streptacidiphilus</taxon>
    </lineage>
</organism>
<comment type="caution">
    <text evidence="10">The sequence shown here is derived from an EMBL/GenBank/DDBJ whole genome shotgun (WGS) entry which is preliminary data.</text>
</comment>
<feature type="transmembrane region" description="Helical" evidence="8">
    <location>
        <begin position="97"/>
        <end position="118"/>
    </location>
</feature>
<evidence type="ECO:0000256" key="7">
    <source>
        <dbReference type="ARBA" id="ARBA00023136"/>
    </source>
</evidence>
<dbReference type="PANTHER" id="PTHR33908">
    <property type="entry name" value="MANNOSYLTRANSFERASE YKCB-RELATED"/>
    <property type="match status" value="1"/>
</dbReference>
<evidence type="ECO:0000256" key="8">
    <source>
        <dbReference type="SAM" id="Phobius"/>
    </source>
</evidence>
<keyword evidence="5 8" id="KW-0812">Transmembrane</keyword>
<evidence type="ECO:0000256" key="4">
    <source>
        <dbReference type="ARBA" id="ARBA00022679"/>
    </source>
</evidence>
<evidence type="ECO:0000259" key="9">
    <source>
        <dbReference type="Pfam" id="PF13231"/>
    </source>
</evidence>
<evidence type="ECO:0000256" key="3">
    <source>
        <dbReference type="ARBA" id="ARBA00022676"/>
    </source>
</evidence>
<reference evidence="10 11" key="1">
    <citation type="submission" date="2024-09" db="EMBL/GenBank/DDBJ databases">
        <authorList>
            <person name="Lee S.D."/>
        </authorList>
    </citation>
    <scope>NUCLEOTIDE SEQUENCE [LARGE SCALE GENOMIC DNA]</scope>
    <source>
        <strain evidence="10 11">N8-3</strain>
    </source>
</reference>
<dbReference type="Pfam" id="PF13231">
    <property type="entry name" value="PMT_2"/>
    <property type="match status" value="1"/>
</dbReference>
<dbReference type="PANTHER" id="PTHR33908:SF3">
    <property type="entry name" value="UNDECAPRENYL PHOSPHATE-ALPHA-4-AMINO-4-DEOXY-L-ARABINOSE ARABINOSYL TRANSFERASE"/>
    <property type="match status" value="1"/>
</dbReference>
<dbReference type="EC" id="2.4.-.-" evidence="10"/>
<accession>A0ABV6W066</accession>
<evidence type="ECO:0000256" key="2">
    <source>
        <dbReference type="ARBA" id="ARBA00022475"/>
    </source>
</evidence>
<feature type="transmembrane region" description="Helical" evidence="8">
    <location>
        <begin position="258"/>
        <end position="282"/>
    </location>
</feature>
<dbReference type="RefSeq" id="WP_380538658.1">
    <property type="nucleotide sequence ID" value="NZ_JBHFAB010000018.1"/>
</dbReference>
<dbReference type="GO" id="GO:0016757">
    <property type="term" value="F:glycosyltransferase activity"/>
    <property type="evidence" value="ECO:0007669"/>
    <property type="project" value="UniProtKB-KW"/>
</dbReference>
<feature type="transmembrane region" description="Helical" evidence="8">
    <location>
        <begin position="185"/>
        <end position="212"/>
    </location>
</feature>
<evidence type="ECO:0000256" key="1">
    <source>
        <dbReference type="ARBA" id="ARBA00004651"/>
    </source>
</evidence>
<feature type="transmembrane region" description="Helical" evidence="8">
    <location>
        <begin position="26"/>
        <end position="44"/>
    </location>
</feature>
<feature type="transmembrane region" description="Helical" evidence="8">
    <location>
        <begin position="331"/>
        <end position="350"/>
    </location>
</feature>
<evidence type="ECO:0000313" key="11">
    <source>
        <dbReference type="Proteomes" id="UP001592531"/>
    </source>
</evidence>
<sequence length="510" mass="53324">MTATLPSTLGAAAGPRPPQARRLRRAVAAWLPSAVALTLGLLGLTSPSLWRDEAVSYTVAQESVGQIQQLTRTVDAVHEVYYLLVHLVFLVGTPSPGLLRAPSVLAVAATAWFVAATLRRLAGPRAGLLAGLSWACVPLVSRYAQEGRSYALVSLAVAAAVYLLLRGVEAGEAGRRTAWWWSGYAVAVAVAGALNVMALLSLPAFAVTVALWRPGWAAALRWAAASVLGALAVLPVALRSAGQTNAVDWLSAPTWRTPFALAADFAGGRAALPLVLVAVLLVALRRSPGGRSGGSPGRRRGPVALAVPLLLLPPGVLLLVSLQHSFYQPRYVLYALIGLSFLIGAGWDAAARRLPVRPEPAAVAALAAVAATAALGIPAQLQLRQSDGHGSDARALAEAVAVRARPGDAVVFASLPARSIAFAYPRDFAGTADVALLSAFNPLKPDGLERPPAATAALLGRYARVWYVYSGHRNLRTGTRDQVLLQAVSGTRRLAGTWSADGQSVQLFTR</sequence>
<keyword evidence="3 10" id="KW-0328">Glycosyltransferase</keyword>
<name>A0ABV6W066_9ACTN</name>
<dbReference type="EMBL" id="JBHFAB010000018">
    <property type="protein sequence ID" value="MFC1419390.1"/>
    <property type="molecule type" value="Genomic_DNA"/>
</dbReference>
<evidence type="ECO:0000256" key="5">
    <source>
        <dbReference type="ARBA" id="ARBA00022692"/>
    </source>
</evidence>
<dbReference type="InterPro" id="IPR038731">
    <property type="entry name" value="RgtA/B/C-like"/>
</dbReference>
<keyword evidence="2" id="KW-1003">Cell membrane</keyword>
<dbReference type="Proteomes" id="UP001592531">
    <property type="component" value="Unassembled WGS sequence"/>
</dbReference>
<evidence type="ECO:0000313" key="10">
    <source>
        <dbReference type="EMBL" id="MFC1419390.1"/>
    </source>
</evidence>
<feature type="transmembrane region" description="Helical" evidence="8">
    <location>
        <begin position="362"/>
        <end position="381"/>
    </location>
</feature>
<feature type="domain" description="Glycosyltransferase RgtA/B/C/D-like" evidence="9">
    <location>
        <begin position="95"/>
        <end position="236"/>
    </location>
</feature>
<keyword evidence="4 10" id="KW-0808">Transferase</keyword>
<evidence type="ECO:0000256" key="6">
    <source>
        <dbReference type="ARBA" id="ARBA00022989"/>
    </source>
</evidence>
<dbReference type="InterPro" id="IPR050297">
    <property type="entry name" value="LipidA_mod_glycosyltrf_83"/>
</dbReference>
<gene>
    <name evidence="10" type="ORF">ACEZDE_22550</name>
</gene>
<feature type="transmembrane region" description="Helical" evidence="8">
    <location>
        <begin position="149"/>
        <end position="165"/>
    </location>
</feature>